<dbReference type="Proteomes" id="UP000217473">
    <property type="component" value="Unassembled WGS sequence"/>
</dbReference>
<dbReference type="Proteomes" id="UP000266198">
    <property type="component" value="Unassembled WGS sequence"/>
</dbReference>
<dbReference type="InterPro" id="IPR041893">
    <property type="entry name" value="ArdA_dom3"/>
</dbReference>
<evidence type="ECO:0000313" key="3">
    <source>
        <dbReference type="Proteomes" id="UP000217473"/>
    </source>
</evidence>
<dbReference type="Gene3D" id="3.10.20.480">
    <property type="entry name" value="Antirestriction protein ArdA, domain 1"/>
    <property type="match status" value="1"/>
</dbReference>
<dbReference type="AlphaFoldDB" id="A0AAX0QTF8"/>
<reference evidence="2 4" key="2">
    <citation type="submission" date="2017-06" db="EMBL/GenBank/DDBJ databases">
        <title>Identification of a new gene, sdsY, involved in staphylococcal internalization in non-professional phagocytic cells (NPPCs).</title>
        <authorList>
            <person name="Maali Y."/>
            <person name="Martins-Simoes P."/>
            <person name="Trouillet-Assant S."/>
            <person name="Laurent F."/>
            <person name="Diot A."/>
            <person name="Verhoeven P."/>
            <person name="Bouvard D."/>
            <person name="Vandenesch F."/>
            <person name="Bes M."/>
        </authorList>
    </citation>
    <scope>NUCLEOTIDE SEQUENCE [LARGE SCALE GENOMIC DNA]</scope>
    <source>
        <strain evidence="2 4">Heidy</strain>
    </source>
</reference>
<dbReference type="EMBL" id="NIPK01000002">
    <property type="protein sequence ID" value="RIZ56216.1"/>
    <property type="molecule type" value="Genomic_DNA"/>
</dbReference>
<reference evidence="1 3" key="1">
    <citation type="journal article" date="2017" name="PLoS ONE">
        <title>Development of a real-time PCR for detection of Staphylococcus pseudintermedius using a novel automated comparison of whole-genome sequences.</title>
        <authorList>
            <person name="Verstappen K.M."/>
            <person name="Huijbregts L."/>
            <person name="Spaninks M."/>
            <person name="Wagenaar J.A."/>
            <person name="Fluit A.C."/>
            <person name="Duim B."/>
        </authorList>
    </citation>
    <scope>NUCLEOTIDE SEQUENCE [LARGE SCALE GENOMIC DNA]</scope>
    <source>
        <strain evidence="1 3">15S02591-1</strain>
    </source>
</reference>
<dbReference type="Pfam" id="PF07275">
    <property type="entry name" value="ArdA"/>
    <property type="match status" value="1"/>
</dbReference>
<dbReference type="InterPro" id="IPR041895">
    <property type="entry name" value="ArdA_dom1"/>
</dbReference>
<sequence>MENKQNENKIQFNLFISDLTEYNAGNLVGKWFDALTEFDAMSTYINTIAGKGNEWFISDSESDLLEVSEFHSIDDIGEMVKVIKKATFDSFVATKIKGEYENADIIKCVENNRVLILDCDVSAFEALGYYEVETSYFEEIRLDNEFISSYFDFESLGRDLLWSGEYTHIGRDDEHNHIFIINF</sequence>
<evidence type="ECO:0000313" key="2">
    <source>
        <dbReference type="EMBL" id="RIZ56216.1"/>
    </source>
</evidence>
<dbReference type="RefSeq" id="WP_096597501.1">
    <property type="nucleotide sequence ID" value="NZ_LR134263.1"/>
</dbReference>
<comment type="caution">
    <text evidence="1">The sequence shown here is derived from an EMBL/GenBank/DDBJ whole genome shotgun (WGS) entry which is preliminary data.</text>
</comment>
<gene>
    <name evidence="1" type="ORF">B5C07_08060</name>
    <name evidence="2" type="ORF">CDL68_01365</name>
</gene>
<evidence type="ECO:0008006" key="5">
    <source>
        <dbReference type="Google" id="ProtNLM"/>
    </source>
</evidence>
<name>A0AAX0QTF8_9STAP</name>
<protein>
    <recommendedName>
        <fullName evidence="5">Antirestriction protein</fullName>
    </recommendedName>
</protein>
<evidence type="ECO:0000313" key="4">
    <source>
        <dbReference type="Proteomes" id="UP000266198"/>
    </source>
</evidence>
<keyword evidence="4" id="KW-1185">Reference proteome</keyword>
<dbReference type="Gene3D" id="1.10.10.1190">
    <property type="entry name" value="Antirestriction protein ArdA, domain 3"/>
    <property type="match status" value="1"/>
</dbReference>
<organism evidence="1 3">
    <name type="scientific">Staphylococcus delphini</name>
    <dbReference type="NCBI Taxonomy" id="53344"/>
    <lineage>
        <taxon>Bacteria</taxon>
        <taxon>Bacillati</taxon>
        <taxon>Bacillota</taxon>
        <taxon>Bacilli</taxon>
        <taxon>Bacillales</taxon>
        <taxon>Staphylococcaceae</taxon>
        <taxon>Staphylococcus</taxon>
        <taxon>Staphylococcus intermedius group</taxon>
    </lineage>
</organism>
<evidence type="ECO:0000313" key="1">
    <source>
        <dbReference type="EMBL" id="PCF50152.1"/>
    </source>
</evidence>
<dbReference type="InterPro" id="IPR009899">
    <property type="entry name" value="ArdA"/>
</dbReference>
<accession>A0AAX0QTF8</accession>
<proteinExistence type="predicted"/>
<dbReference type="EMBL" id="MWUR01000010">
    <property type="protein sequence ID" value="PCF50152.1"/>
    <property type="molecule type" value="Genomic_DNA"/>
</dbReference>